<dbReference type="Gene3D" id="2.40.50.140">
    <property type="entry name" value="Nucleic acid-binding proteins"/>
    <property type="match status" value="1"/>
</dbReference>
<dbReference type="GO" id="GO:0006281">
    <property type="term" value="P:DNA repair"/>
    <property type="evidence" value="ECO:0007669"/>
    <property type="project" value="UniProtKB-KW"/>
</dbReference>
<evidence type="ECO:0000256" key="5">
    <source>
        <dbReference type="ARBA" id="ARBA00023204"/>
    </source>
</evidence>
<feature type="domain" description="DNA ligase OB-like" evidence="8">
    <location>
        <begin position="254"/>
        <end position="313"/>
    </location>
</feature>
<evidence type="ECO:0000256" key="4">
    <source>
        <dbReference type="ARBA" id="ARBA00022763"/>
    </source>
</evidence>
<dbReference type="NCBIfam" id="NF006592">
    <property type="entry name" value="PRK09125.1"/>
    <property type="match status" value="1"/>
</dbReference>
<dbReference type="Gene3D" id="3.30.470.30">
    <property type="entry name" value="DNA ligase/mRNA capping enzyme"/>
    <property type="match status" value="1"/>
</dbReference>
<feature type="compositionally biased region" description="Acidic residues" evidence="6">
    <location>
        <begin position="339"/>
        <end position="348"/>
    </location>
</feature>
<dbReference type="GO" id="GO:0003910">
    <property type="term" value="F:DNA ligase (ATP) activity"/>
    <property type="evidence" value="ECO:0007669"/>
    <property type="project" value="InterPro"/>
</dbReference>
<organism evidence="9 10">
    <name type="scientific">Tilletiaria anomala (strain ATCC 24038 / CBS 436.72 / UBC 951)</name>
    <dbReference type="NCBI Taxonomy" id="1037660"/>
    <lineage>
        <taxon>Eukaryota</taxon>
        <taxon>Fungi</taxon>
        <taxon>Dikarya</taxon>
        <taxon>Basidiomycota</taxon>
        <taxon>Ustilaginomycotina</taxon>
        <taxon>Exobasidiomycetes</taxon>
        <taxon>Georgefischeriales</taxon>
        <taxon>Tilletiariaceae</taxon>
        <taxon>Tilletiaria</taxon>
    </lineage>
</organism>
<dbReference type="InParanoid" id="A0A066VK17"/>
<dbReference type="PANTHER" id="PTHR47810">
    <property type="entry name" value="DNA LIGASE"/>
    <property type="match status" value="1"/>
</dbReference>
<gene>
    <name evidence="9" type="ORF">K437DRAFT_258019</name>
</gene>
<dbReference type="InterPro" id="IPR029319">
    <property type="entry name" value="DNA_ligase_OB"/>
</dbReference>
<dbReference type="EMBL" id="JMSN01000073">
    <property type="protein sequence ID" value="KDN42082.1"/>
    <property type="molecule type" value="Genomic_DNA"/>
</dbReference>
<dbReference type="InterPro" id="IPR016059">
    <property type="entry name" value="DNA_ligase_ATP-dep_CS"/>
</dbReference>
<reference evidence="9 10" key="1">
    <citation type="submission" date="2014-05" db="EMBL/GenBank/DDBJ databases">
        <title>Draft genome sequence of a rare smut relative, Tilletiaria anomala UBC 951.</title>
        <authorList>
            <consortium name="DOE Joint Genome Institute"/>
            <person name="Toome M."/>
            <person name="Kuo A."/>
            <person name="Henrissat B."/>
            <person name="Lipzen A."/>
            <person name="Tritt A."/>
            <person name="Yoshinaga Y."/>
            <person name="Zane M."/>
            <person name="Barry K."/>
            <person name="Grigoriev I.V."/>
            <person name="Spatafora J.W."/>
            <person name="Aimea M.C."/>
        </authorList>
    </citation>
    <scope>NUCLEOTIDE SEQUENCE [LARGE SCALE GENOMIC DNA]</scope>
    <source>
        <strain evidence="9 10">UBC 951</strain>
    </source>
</reference>
<keyword evidence="4" id="KW-0227">DNA damage</keyword>
<dbReference type="PANTHER" id="PTHR47810:SF1">
    <property type="entry name" value="DNA LIGASE B"/>
    <property type="match status" value="1"/>
</dbReference>
<keyword evidence="10" id="KW-1185">Reference proteome</keyword>
<comment type="cofactor">
    <cofactor evidence="1">
        <name>a divalent metal cation</name>
        <dbReference type="ChEBI" id="CHEBI:60240"/>
    </cofactor>
</comment>
<dbReference type="Pfam" id="PF01068">
    <property type="entry name" value="DNA_ligase_A_M"/>
    <property type="match status" value="1"/>
</dbReference>
<evidence type="ECO:0000256" key="2">
    <source>
        <dbReference type="ARBA" id="ARBA00022598"/>
    </source>
</evidence>
<dbReference type="GO" id="GO:0006260">
    <property type="term" value="P:DNA replication"/>
    <property type="evidence" value="ECO:0007669"/>
    <property type="project" value="UniProtKB-KW"/>
</dbReference>
<sequence length="348" mass="38893">MPSSSQASSSATSDTGTSASSRKRAISHSSSLSDLVGTKIKKPALMHGTLMPHDFDPQGWWMSEKLDGLRAYWDGENMISRRGMVWFVPDHFREKLPKNLLLDGELWVKRDHFEKTSGLIRSLRKGKRPNVDGAPSWKEVIYFVFDVCGVSGGIEARWRTLKEKLGEEPVTPDEALKRPKGCLRILSHVRCNGKAHLERTLAEVRAKGGEGLMLRKANSPYNYSGNRSDTLLKVKPIYEAEAEVTGHKPGRENTRNSHRVGSLWVRMENGRAFAVGSGLTDLLRDQPPKKGSIIKYRFQELSERGIPRHPIFIGECVDKTQPRDAVVASSAYRQREPDASESESEGGI</sequence>
<dbReference type="RefSeq" id="XP_013241946.1">
    <property type="nucleotide sequence ID" value="XM_013386492.1"/>
</dbReference>
<dbReference type="Proteomes" id="UP000027361">
    <property type="component" value="Unassembled WGS sequence"/>
</dbReference>
<dbReference type="InterPro" id="IPR012310">
    <property type="entry name" value="DNA_ligase_ATP-dep_cent"/>
</dbReference>
<keyword evidence="3" id="KW-0235">DNA replication</keyword>
<evidence type="ECO:0000313" key="9">
    <source>
        <dbReference type="EMBL" id="KDN42082.1"/>
    </source>
</evidence>
<feature type="region of interest" description="Disordered" evidence="6">
    <location>
        <begin position="1"/>
        <end position="32"/>
    </location>
</feature>
<name>A0A066VK17_TILAU</name>
<evidence type="ECO:0000259" key="7">
    <source>
        <dbReference type="Pfam" id="PF01068"/>
    </source>
</evidence>
<feature type="compositionally biased region" description="Low complexity" evidence="6">
    <location>
        <begin position="1"/>
        <end position="20"/>
    </location>
</feature>
<dbReference type="CDD" id="cd07896">
    <property type="entry name" value="Adenylation_kDNA_ligase_like"/>
    <property type="match status" value="1"/>
</dbReference>
<dbReference type="InterPro" id="IPR050326">
    <property type="entry name" value="NAD_dep_DNA_ligaseB"/>
</dbReference>
<dbReference type="OMA" id="YWVSEKL"/>
<evidence type="ECO:0000256" key="1">
    <source>
        <dbReference type="ARBA" id="ARBA00001968"/>
    </source>
</evidence>
<dbReference type="HOGENOM" id="CLU_021047_0_0_1"/>
<comment type="caution">
    <text evidence="9">The sequence shown here is derived from an EMBL/GenBank/DDBJ whole genome shotgun (WGS) entry which is preliminary data.</text>
</comment>
<accession>A0A066VK17</accession>
<evidence type="ECO:0000259" key="8">
    <source>
        <dbReference type="Pfam" id="PF14743"/>
    </source>
</evidence>
<dbReference type="PROSITE" id="PS00333">
    <property type="entry name" value="DNA_LIGASE_A2"/>
    <property type="match status" value="1"/>
</dbReference>
<evidence type="ECO:0000256" key="6">
    <source>
        <dbReference type="SAM" id="MobiDB-lite"/>
    </source>
</evidence>
<keyword evidence="5" id="KW-0234">DNA repair</keyword>
<dbReference type="CDD" id="cd08041">
    <property type="entry name" value="OBF_kDNA_ligase_like"/>
    <property type="match status" value="1"/>
</dbReference>
<proteinExistence type="predicted"/>
<dbReference type="Pfam" id="PF14743">
    <property type="entry name" value="DNA_ligase_OB_2"/>
    <property type="match status" value="1"/>
</dbReference>
<dbReference type="GO" id="GO:0005524">
    <property type="term" value="F:ATP binding"/>
    <property type="evidence" value="ECO:0007669"/>
    <property type="project" value="InterPro"/>
</dbReference>
<protein>
    <submittedName>
        <fullName evidence="9">DNA ligase/mRNA capping enzyme</fullName>
    </submittedName>
</protein>
<keyword evidence="2 9" id="KW-0436">Ligase</keyword>
<dbReference type="InterPro" id="IPR012340">
    <property type="entry name" value="NA-bd_OB-fold"/>
</dbReference>
<dbReference type="Gene3D" id="3.30.1490.70">
    <property type="match status" value="1"/>
</dbReference>
<evidence type="ECO:0000256" key="3">
    <source>
        <dbReference type="ARBA" id="ARBA00022705"/>
    </source>
</evidence>
<dbReference type="STRING" id="1037660.A0A066VK17"/>
<dbReference type="GO" id="GO:0006310">
    <property type="term" value="P:DNA recombination"/>
    <property type="evidence" value="ECO:0007669"/>
    <property type="project" value="InterPro"/>
</dbReference>
<feature type="region of interest" description="Disordered" evidence="6">
    <location>
        <begin position="325"/>
        <end position="348"/>
    </location>
</feature>
<dbReference type="AlphaFoldDB" id="A0A066VK17"/>
<dbReference type="OrthoDB" id="411785at2759"/>
<dbReference type="GeneID" id="25264853"/>
<evidence type="ECO:0000313" key="10">
    <source>
        <dbReference type="Proteomes" id="UP000027361"/>
    </source>
</evidence>
<dbReference type="SUPFAM" id="SSF50249">
    <property type="entry name" value="Nucleic acid-binding proteins"/>
    <property type="match status" value="1"/>
</dbReference>
<dbReference type="SUPFAM" id="SSF56091">
    <property type="entry name" value="DNA ligase/mRNA capping enzyme, catalytic domain"/>
    <property type="match status" value="1"/>
</dbReference>
<feature type="domain" description="ATP-dependent DNA ligase family profile" evidence="7">
    <location>
        <begin position="56"/>
        <end position="235"/>
    </location>
</feature>